<dbReference type="PANTHER" id="PTHR30204:SF15">
    <property type="entry name" value="BLL5018 PROTEIN"/>
    <property type="match status" value="1"/>
</dbReference>
<sequence length="116" mass="13364">MVLKTDRNLKLYYSIKEVSDIIGVNESTLRYWETELPQLKPRTATGSKVRQYTDRDIDLLKNIYTLVKVRGFKIAAARKMINENREGANKSTHVLNTLLAVRDDLRALKKELDGLV</sequence>
<gene>
    <name evidence="3" type="ORF">HMPREF1991_03174</name>
</gene>
<dbReference type="Pfam" id="PF13411">
    <property type="entry name" value="MerR_1"/>
    <property type="match status" value="1"/>
</dbReference>
<dbReference type="HOGENOM" id="CLU_045945_5_0_10"/>
<reference evidence="3 4" key="1">
    <citation type="submission" date="2013-08" db="EMBL/GenBank/DDBJ databases">
        <authorList>
            <person name="Weinstock G."/>
            <person name="Sodergren E."/>
            <person name="Wylie T."/>
            <person name="Fulton L."/>
            <person name="Fulton R."/>
            <person name="Fronick C."/>
            <person name="O'Laughlin M."/>
            <person name="Godfrey J."/>
            <person name="Miner T."/>
            <person name="Herter B."/>
            <person name="Appelbaum E."/>
            <person name="Cordes M."/>
            <person name="Lek S."/>
            <person name="Wollam A."/>
            <person name="Pepin K.H."/>
            <person name="Palsikar V.B."/>
            <person name="Mitreva M."/>
            <person name="Wilson R.K."/>
        </authorList>
    </citation>
    <scope>NUCLEOTIDE SEQUENCE [LARGE SCALE GENOMIC DNA]</scope>
    <source>
        <strain evidence="3 4">ATCC 15930</strain>
    </source>
</reference>
<dbReference type="Proteomes" id="UP000027442">
    <property type="component" value="Unassembled WGS sequence"/>
</dbReference>
<feature type="domain" description="HTH merR-type" evidence="2">
    <location>
        <begin position="12"/>
        <end position="83"/>
    </location>
</feature>
<proteinExistence type="predicted"/>
<comment type="caution">
    <text evidence="3">The sequence shown here is derived from an EMBL/GenBank/DDBJ whole genome shotgun (WGS) entry which is preliminary data.</text>
</comment>
<dbReference type="InterPro" id="IPR047057">
    <property type="entry name" value="MerR_fam"/>
</dbReference>
<dbReference type="CDD" id="cd04765">
    <property type="entry name" value="HTH_MlrA-like_sg2"/>
    <property type="match status" value="1"/>
</dbReference>
<accession>A0A069QDM1</accession>
<evidence type="ECO:0000256" key="1">
    <source>
        <dbReference type="ARBA" id="ARBA00023125"/>
    </source>
</evidence>
<keyword evidence="1" id="KW-0238">DNA-binding</keyword>
<dbReference type="GO" id="GO:0003677">
    <property type="term" value="F:DNA binding"/>
    <property type="evidence" value="ECO:0007669"/>
    <property type="project" value="UniProtKB-KW"/>
</dbReference>
<dbReference type="AlphaFoldDB" id="A0A069QDM1"/>
<dbReference type="InterPro" id="IPR000551">
    <property type="entry name" value="MerR-type_HTH_dom"/>
</dbReference>
<dbReference type="RefSeq" id="WP_009235077.1">
    <property type="nucleotide sequence ID" value="NZ_KB899215.1"/>
</dbReference>
<dbReference type="eggNOG" id="COG0789">
    <property type="taxonomic scope" value="Bacteria"/>
</dbReference>
<dbReference type="SMART" id="SM00422">
    <property type="entry name" value="HTH_MERR"/>
    <property type="match status" value="1"/>
</dbReference>
<dbReference type="Gene3D" id="1.10.1660.10">
    <property type="match status" value="1"/>
</dbReference>
<evidence type="ECO:0000313" key="4">
    <source>
        <dbReference type="Proteomes" id="UP000027442"/>
    </source>
</evidence>
<keyword evidence="4" id="KW-1185">Reference proteome</keyword>
<dbReference type="EMBL" id="JNGW01000140">
    <property type="protein sequence ID" value="KDR50732.1"/>
    <property type="molecule type" value="Genomic_DNA"/>
</dbReference>
<name>A0A069QDM1_HOYLO</name>
<dbReference type="PROSITE" id="PS50937">
    <property type="entry name" value="HTH_MERR_2"/>
    <property type="match status" value="1"/>
</dbReference>
<dbReference type="PANTHER" id="PTHR30204">
    <property type="entry name" value="REDOX-CYCLING DRUG-SENSING TRANSCRIPTIONAL ACTIVATOR SOXR"/>
    <property type="match status" value="1"/>
</dbReference>
<protein>
    <submittedName>
        <fullName evidence="3">Transcriptional regulator, MerR family</fullName>
    </submittedName>
</protein>
<evidence type="ECO:0000259" key="2">
    <source>
        <dbReference type="PROSITE" id="PS50937"/>
    </source>
</evidence>
<dbReference type="SUPFAM" id="SSF46955">
    <property type="entry name" value="Putative DNA-binding domain"/>
    <property type="match status" value="1"/>
</dbReference>
<evidence type="ECO:0000313" key="3">
    <source>
        <dbReference type="EMBL" id="KDR50732.1"/>
    </source>
</evidence>
<dbReference type="GO" id="GO:0003700">
    <property type="term" value="F:DNA-binding transcription factor activity"/>
    <property type="evidence" value="ECO:0007669"/>
    <property type="project" value="InterPro"/>
</dbReference>
<dbReference type="PATRIC" id="fig|1122985.7.peg.3289"/>
<dbReference type="InterPro" id="IPR009061">
    <property type="entry name" value="DNA-bd_dom_put_sf"/>
</dbReference>
<organism evidence="3 4">
    <name type="scientific">Hoylesella loescheii DSM 19665 = JCM 12249 = ATCC 15930</name>
    <dbReference type="NCBI Taxonomy" id="1122985"/>
    <lineage>
        <taxon>Bacteria</taxon>
        <taxon>Pseudomonadati</taxon>
        <taxon>Bacteroidota</taxon>
        <taxon>Bacteroidia</taxon>
        <taxon>Bacteroidales</taxon>
        <taxon>Prevotellaceae</taxon>
        <taxon>Hoylesella</taxon>
    </lineage>
</organism>